<reference evidence="1 2" key="1">
    <citation type="journal article" date="2019" name="Fungal Biol. Biotechnol.">
        <title>Draft genome sequence of fastidious pathogen Ceratobasidium theobromae, which causes vascular-streak dieback in Theobroma cacao.</title>
        <authorList>
            <person name="Ali S.S."/>
            <person name="Asman A."/>
            <person name="Shao J."/>
            <person name="Firmansyah A.P."/>
            <person name="Susilo A.W."/>
            <person name="Rosmana A."/>
            <person name="McMahon P."/>
            <person name="Junaid M."/>
            <person name="Guest D."/>
            <person name="Kheng T.Y."/>
            <person name="Meinhardt L.W."/>
            <person name="Bailey B.A."/>
        </authorList>
    </citation>
    <scope>NUCLEOTIDE SEQUENCE [LARGE SCALE GENOMIC DNA]</scope>
    <source>
        <strain evidence="1 2">CT2</strain>
    </source>
</reference>
<dbReference type="EMBL" id="SSOP01000007">
    <property type="protein sequence ID" value="KAB5595713.1"/>
    <property type="molecule type" value="Genomic_DNA"/>
</dbReference>
<organism evidence="1 2">
    <name type="scientific">Ceratobasidium theobromae</name>
    <dbReference type="NCBI Taxonomy" id="1582974"/>
    <lineage>
        <taxon>Eukaryota</taxon>
        <taxon>Fungi</taxon>
        <taxon>Dikarya</taxon>
        <taxon>Basidiomycota</taxon>
        <taxon>Agaricomycotina</taxon>
        <taxon>Agaricomycetes</taxon>
        <taxon>Cantharellales</taxon>
        <taxon>Ceratobasidiaceae</taxon>
        <taxon>Ceratobasidium</taxon>
    </lineage>
</organism>
<dbReference type="Proteomes" id="UP000383932">
    <property type="component" value="Unassembled WGS sequence"/>
</dbReference>
<protein>
    <submittedName>
        <fullName evidence="1">Uncharacterized protein</fullName>
    </submittedName>
</protein>
<dbReference type="AlphaFoldDB" id="A0A5N5QVX7"/>
<gene>
    <name evidence="1" type="ORF">CTheo_951</name>
</gene>
<dbReference type="InterPro" id="IPR029756">
    <property type="entry name" value="MTH1187/YkoF-like"/>
</dbReference>
<comment type="caution">
    <text evidence="1">The sequence shown here is derived from an EMBL/GenBank/DDBJ whole genome shotgun (WGS) entry which is preliminary data.</text>
</comment>
<evidence type="ECO:0000313" key="1">
    <source>
        <dbReference type="EMBL" id="KAB5595713.1"/>
    </source>
</evidence>
<name>A0A5N5QVX7_9AGAM</name>
<proteinExistence type="predicted"/>
<accession>A0A5N5QVX7</accession>
<evidence type="ECO:0000313" key="2">
    <source>
        <dbReference type="Proteomes" id="UP000383932"/>
    </source>
</evidence>
<dbReference type="Gene3D" id="3.30.70.930">
    <property type="match status" value="1"/>
</dbReference>
<dbReference type="OrthoDB" id="5587367at2759"/>
<keyword evidence="2" id="KW-1185">Reference proteome</keyword>
<sequence length="78" mass="8489">MTESSVRELYAVADFCLIPMGTGNPSVGPEIAEVNIMFKLYAARESDLVGQCQRVLERSGLTYKVGGRSIANQIPPEI</sequence>